<dbReference type="Gene3D" id="2.160.20.10">
    <property type="entry name" value="Single-stranded right-handed beta-helix, Pectin lyase-like"/>
    <property type="match status" value="1"/>
</dbReference>
<proteinExistence type="predicted"/>
<evidence type="ECO:0000313" key="4">
    <source>
        <dbReference type="EMBL" id="XBH09821.1"/>
    </source>
</evidence>
<dbReference type="Pfam" id="PF12708">
    <property type="entry name" value="Pect-lyase_RHGA_epim"/>
    <property type="match status" value="1"/>
</dbReference>
<evidence type="ECO:0000256" key="1">
    <source>
        <dbReference type="SAM" id="SignalP"/>
    </source>
</evidence>
<organism evidence="4">
    <name type="scientific">Edaphobacter paludis</name>
    <dbReference type="NCBI Taxonomy" id="3035702"/>
    <lineage>
        <taxon>Bacteria</taxon>
        <taxon>Pseudomonadati</taxon>
        <taxon>Acidobacteriota</taxon>
        <taxon>Terriglobia</taxon>
        <taxon>Terriglobales</taxon>
        <taxon>Acidobacteriaceae</taxon>
        <taxon>Edaphobacter</taxon>
    </lineage>
</organism>
<dbReference type="InterPro" id="IPR051801">
    <property type="entry name" value="GH28_Enzymes"/>
</dbReference>
<accession>A0AAU7CXI8</accession>
<dbReference type="PANTHER" id="PTHR31339">
    <property type="entry name" value="PECTIN LYASE-RELATED"/>
    <property type="match status" value="1"/>
</dbReference>
<dbReference type="InterPro" id="IPR006626">
    <property type="entry name" value="PbH1"/>
</dbReference>
<dbReference type="PANTHER" id="PTHR31339:SF9">
    <property type="entry name" value="PLASMIN AND FIBRONECTIN-BINDING PROTEIN A"/>
    <property type="match status" value="1"/>
</dbReference>
<feature type="chain" id="PRO_5043288584" evidence="1">
    <location>
        <begin position="33"/>
        <end position="551"/>
    </location>
</feature>
<dbReference type="AlphaFoldDB" id="A0AAU7CXI8"/>
<dbReference type="SMART" id="SM00710">
    <property type="entry name" value="PbH1"/>
    <property type="match status" value="5"/>
</dbReference>
<name>A0AAU7CXI8_9BACT</name>
<evidence type="ECO:0000259" key="2">
    <source>
        <dbReference type="Pfam" id="PF12708"/>
    </source>
</evidence>
<keyword evidence="4" id="KW-0378">Hydrolase</keyword>
<dbReference type="InterPro" id="IPR011050">
    <property type="entry name" value="Pectin_lyase_fold/virulence"/>
</dbReference>
<dbReference type="PROSITE" id="PS51318">
    <property type="entry name" value="TAT"/>
    <property type="match status" value="1"/>
</dbReference>
<feature type="signal peptide" evidence="1">
    <location>
        <begin position="1"/>
        <end position="32"/>
    </location>
</feature>
<accession>A0AAU7D732</accession>
<dbReference type="InterPro" id="IPR024535">
    <property type="entry name" value="RHGA/B-epi-like_pectate_lyase"/>
</dbReference>
<keyword evidence="1" id="KW-0732">Signal</keyword>
<dbReference type="RefSeq" id="WP_348267330.1">
    <property type="nucleotide sequence ID" value="NZ_CP121194.1"/>
</dbReference>
<dbReference type="InterPro" id="IPR012334">
    <property type="entry name" value="Pectin_lyas_fold"/>
</dbReference>
<dbReference type="EMBL" id="CP121195">
    <property type="protein sequence ID" value="XBH13206.1"/>
    <property type="molecule type" value="Genomic_DNA"/>
</dbReference>
<dbReference type="KEGG" id="epl:P4G45_15220"/>
<sequence>MDSFNSARRDLLKFGGMGLAAAAATMPASAYAAPQPSSHSTPGIFDVRTYGATGDGKIVDTPAINRAIEAAAAAGGGTVLFPAGTYLCFSIHLKSYVDLFLSQGCTILAAASPLPGESTGYNGGTYDAAEPNTSYDAYQDYGHNHWHNSLIWGEGIHDFSITGPGLIYGKGLSFGARRVARGNYPIYIAEQAGVGNKSISLKNCRNVILRDFSILKGGHFGLLLTGVDNLTIDNLKIDTDRDGMDIDCCKNVHVSNCTVNSPWDDGICPKSSFALGYNRATENLTITNCYVTGTYELGTVLDGTFKKFAPGTKGVGFTGRIKCGTESNGGFKNITISNCVFEGCHGLALESEDGALCEDITISNITQRDVVESPIFFRLGARLRGPKGTGDQSTVVGTLQRILVDNFVSFNNNSRVCSILSGIPGYAIKDIKLSNIYIQHQGGDYADLVNVVPPENVEKYPDPGMFGPMPAQGFFFRHVNNLELSHVEVAPIKADPRPSFYLQDVNRADFIAVTAPTNPAAFRLNKVTDLRILLSRAAKDTQMESADNKTL</sequence>
<feature type="domain" description="Rhamnogalacturonase A/B/Epimerase-like pectate lyase" evidence="2">
    <location>
        <begin position="45"/>
        <end position="100"/>
    </location>
</feature>
<dbReference type="SUPFAM" id="SSF51126">
    <property type="entry name" value="Pectin lyase-like"/>
    <property type="match status" value="1"/>
</dbReference>
<dbReference type="InterPro" id="IPR006311">
    <property type="entry name" value="TAT_signal"/>
</dbReference>
<feature type="domain" description="Right handed beta helix" evidence="3">
    <location>
        <begin position="196"/>
        <end position="295"/>
    </location>
</feature>
<evidence type="ECO:0000313" key="5">
    <source>
        <dbReference type="EMBL" id="XBH13206.1"/>
    </source>
</evidence>
<gene>
    <name evidence="4" type="ORF">P4G45_15220</name>
    <name evidence="5" type="ORF">P8936_16175</name>
</gene>
<dbReference type="EMBL" id="CP121194">
    <property type="protein sequence ID" value="XBH09821.1"/>
    <property type="molecule type" value="Genomic_DNA"/>
</dbReference>
<dbReference type="Pfam" id="PF13229">
    <property type="entry name" value="Beta_helix"/>
    <property type="match status" value="1"/>
</dbReference>
<protein>
    <submittedName>
        <fullName evidence="4">Glycoside hydrolase family 28 protein</fullName>
    </submittedName>
</protein>
<reference evidence="4" key="1">
    <citation type="submission" date="2023-03" db="EMBL/GenBank/DDBJ databases">
        <title>Edaphobacter sp.</title>
        <authorList>
            <person name="Huber K.J."/>
            <person name="Papendorf J."/>
            <person name="Pilke C."/>
            <person name="Bunk B."/>
            <person name="Sproeer C."/>
            <person name="Pester M."/>
        </authorList>
    </citation>
    <scope>NUCLEOTIDE SEQUENCE</scope>
    <source>
        <strain evidence="4">DSM 109919</strain>
        <strain evidence="5">DSM 109920</strain>
    </source>
</reference>
<dbReference type="InterPro" id="IPR039448">
    <property type="entry name" value="Beta_helix"/>
</dbReference>
<evidence type="ECO:0000259" key="3">
    <source>
        <dbReference type="Pfam" id="PF13229"/>
    </source>
</evidence>
<dbReference type="GO" id="GO:0016787">
    <property type="term" value="F:hydrolase activity"/>
    <property type="evidence" value="ECO:0007669"/>
    <property type="project" value="UniProtKB-KW"/>
</dbReference>